<dbReference type="InterPro" id="IPR045054">
    <property type="entry name" value="P4HA-like"/>
</dbReference>
<sequence length="301" mass="34069">MKAKTVKRNWSGKTNTLSFSSVFLICIFFFLGGYFCSTLVFHSQEDENGIRPRPMTRLLEKSAKEETEYNLLRAGESGDDSITSIPFQVLSWRPRALYFPNFASSEQCKSILNMARGRLKPSALKLRKGETKESTKGIRTSSGVFISASEDKTGLLDAIEEKIARVTKIPRSHVEAFNILRYEVGQRYASHYDTFDPAVYGPQESQRMATFLLYLTDVTEGGETMFPFENGLNMDGSYDFEDCIGLRVRPRKGDGILFYSLFPNGTIDPTSLHGSCPVIKGKKWVATKWIRDQERKKSRIG</sequence>
<dbReference type="EC" id="1.14.11.2" evidence="4"/>
<dbReference type="InterPro" id="IPR044862">
    <property type="entry name" value="Pro_4_hyd_alph_FE2OG_OXY"/>
</dbReference>
<keyword evidence="12" id="KW-0408">Iron</keyword>
<keyword evidence="10 16" id="KW-1133">Transmembrane helix</keyword>
<evidence type="ECO:0000256" key="14">
    <source>
        <dbReference type="ARBA" id="ARBA00023180"/>
    </source>
</evidence>
<reference evidence="18 19" key="1">
    <citation type="journal article" date="2017" name="Plant Biotechnol. J.">
        <title>A comprehensive draft genome sequence for lupin (Lupinus angustifolius), an emerging health food: insights into plant-microbe interactions and legume evolution.</title>
        <authorList>
            <person name="Hane J.K."/>
            <person name="Ming Y."/>
            <person name="Kamphuis L.G."/>
            <person name="Nelson M.N."/>
            <person name="Garg G."/>
            <person name="Atkins C.A."/>
            <person name="Bayer P.E."/>
            <person name="Bravo A."/>
            <person name="Bringans S."/>
            <person name="Cannon S."/>
            <person name="Edwards D."/>
            <person name="Foley R."/>
            <person name="Gao L.L."/>
            <person name="Harrison M.J."/>
            <person name="Huang W."/>
            <person name="Hurgobin B."/>
            <person name="Li S."/>
            <person name="Liu C.W."/>
            <person name="McGrath A."/>
            <person name="Morahan G."/>
            <person name="Murray J."/>
            <person name="Weller J."/>
            <person name="Jian J."/>
            <person name="Singh K.B."/>
        </authorList>
    </citation>
    <scope>NUCLEOTIDE SEQUENCE [LARGE SCALE GENOMIC DNA]</scope>
    <source>
        <strain evidence="19">cv. Tanjil</strain>
        <tissue evidence="18">Whole plant</tissue>
    </source>
</reference>
<dbReference type="Gramene" id="OIW10933">
    <property type="protein sequence ID" value="OIW10933"/>
    <property type="gene ID" value="TanjilG_27879"/>
</dbReference>
<dbReference type="GO" id="GO:0004656">
    <property type="term" value="F:procollagen-proline 4-dioxygenase activity"/>
    <property type="evidence" value="ECO:0007669"/>
    <property type="project" value="UniProtKB-EC"/>
</dbReference>
<keyword evidence="5 16" id="KW-0812">Transmembrane</keyword>
<gene>
    <name evidence="18" type="ORF">TanjilG_27879</name>
</gene>
<dbReference type="AlphaFoldDB" id="A0A4P1RI10"/>
<keyword evidence="8" id="KW-0223">Dioxygenase</keyword>
<name>A0A4P1RI10_LUPAN</name>
<evidence type="ECO:0000313" key="18">
    <source>
        <dbReference type="EMBL" id="OIW10933.1"/>
    </source>
</evidence>
<evidence type="ECO:0000256" key="9">
    <source>
        <dbReference type="ARBA" id="ARBA00022968"/>
    </source>
</evidence>
<proteinExistence type="inferred from homology"/>
<evidence type="ECO:0000256" key="4">
    <source>
        <dbReference type="ARBA" id="ARBA00012269"/>
    </source>
</evidence>
<keyword evidence="19" id="KW-1185">Reference proteome</keyword>
<dbReference type="Gene3D" id="2.60.120.620">
    <property type="entry name" value="q2cbj1_9rhob like domain"/>
    <property type="match status" value="1"/>
</dbReference>
<organism evidence="18 19">
    <name type="scientific">Lupinus angustifolius</name>
    <name type="common">Narrow-leaved blue lupine</name>
    <dbReference type="NCBI Taxonomy" id="3871"/>
    <lineage>
        <taxon>Eukaryota</taxon>
        <taxon>Viridiplantae</taxon>
        <taxon>Streptophyta</taxon>
        <taxon>Embryophyta</taxon>
        <taxon>Tracheophyta</taxon>
        <taxon>Spermatophyta</taxon>
        <taxon>Magnoliopsida</taxon>
        <taxon>eudicotyledons</taxon>
        <taxon>Gunneridae</taxon>
        <taxon>Pentapetalae</taxon>
        <taxon>rosids</taxon>
        <taxon>fabids</taxon>
        <taxon>Fabales</taxon>
        <taxon>Fabaceae</taxon>
        <taxon>Papilionoideae</taxon>
        <taxon>50 kb inversion clade</taxon>
        <taxon>genistoids sensu lato</taxon>
        <taxon>core genistoids</taxon>
        <taxon>Genisteae</taxon>
        <taxon>Lupinus</taxon>
    </lineage>
</organism>
<evidence type="ECO:0000256" key="7">
    <source>
        <dbReference type="ARBA" id="ARBA00022824"/>
    </source>
</evidence>
<dbReference type="KEGG" id="lang:109348795"/>
<protein>
    <recommendedName>
        <fullName evidence="4">procollagen-proline 4-dioxygenase</fullName>
        <ecNumber evidence="4">1.14.11.2</ecNumber>
    </recommendedName>
</protein>
<dbReference type="Pfam" id="PF13640">
    <property type="entry name" value="2OG-FeII_Oxy_3"/>
    <property type="match status" value="1"/>
</dbReference>
<evidence type="ECO:0000256" key="16">
    <source>
        <dbReference type="SAM" id="Phobius"/>
    </source>
</evidence>
<comment type="catalytic activity">
    <reaction evidence="15">
        <text>L-prolyl-[collagen] + 2-oxoglutarate + O2 = trans-4-hydroxy-L-prolyl-[collagen] + succinate + CO2</text>
        <dbReference type="Rhea" id="RHEA:18945"/>
        <dbReference type="Rhea" id="RHEA-COMP:11676"/>
        <dbReference type="Rhea" id="RHEA-COMP:11680"/>
        <dbReference type="ChEBI" id="CHEBI:15379"/>
        <dbReference type="ChEBI" id="CHEBI:16526"/>
        <dbReference type="ChEBI" id="CHEBI:16810"/>
        <dbReference type="ChEBI" id="CHEBI:30031"/>
        <dbReference type="ChEBI" id="CHEBI:50342"/>
        <dbReference type="ChEBI" id="CHEBI:61965"/>
        <dbReference type="EC" id="1.14.11.2"/>
    </reaction>
</comment>
<dbReference type="FunFam" id="2.60.120.620:FF:000002">
    <property type="entry name" value="Prolyl 4-hydroxylase 4"/>
    <property type="match status" value="1"/>
</dbReference>
<evidence type="ECO:0000256" key="2">
    <source>
        <dbReference type="ARBA" id="ARBA00004648"/>
    </source>
</evidence>
<feature type="transmembrane region" description="Helical" evidence="16">
    <location>
        <begin position="21"/>
        <end position="41"/>
    </location>
</feature>
<dbReference type="GO" id="GO:0031418">
    <property type="term" value="F:L-ascorbic acid binding"/>
    <property type="evidence" value="ECO:0007669"/>
    <property type="project" value="InterPro"/>
</dbReference>
<evidence type="ECO:0000256" key="12">
    <source>
        <dbReference type="ARBA" id="ARBA00023004"/>
    </source>
</evidence>
<dbReference type="GO" id="GO:0005506">
    <property type="term" value="F:iron ion binding"/>
    <property type="evidence" value="ECO:0007669"/>
    <property type="project" value="InterPro"/>
</dbReference>
<keyword evidence="13 16" id="KW-0472">Membrane</keyword>
<keyword evidence="7" id="KW-0256">Endoplasmic reticulum</keyword>
<dbReference type="GO" id="GO:0005789">
    <property type="term" value="C:endoplasmic reticulum membrane"/>
    <property type="evidence" value="ECO:0007669"/>
    <property type="project" value="UniProtKB-SubCell"/>
</dbReference>
<dbReference type="InterPro" id="IPR005123">
    <property type="entry name" value="Oxoglu/Fe-dep_dioxygenase_dom"/>
</dbReference>
<evidence type="ECO:0000256" key="13">
    <source>
        <dbReference type="ARBA" id="ARBA00023136"/>
    </source>
</evidence>
<evidence type="ECO:0000256" key="15">
    <source>
        <dbReference type="ARBA" id="ARBA00049169"/>
    </source>
</evidence>
<dbReference type="PROSITE" id="PS51471">
    <property type="entry name" value="FE2OG_OXY"/>
    <property type="match status" value="1"/>
</dbReference>
<comment type="subcellular location">
    <subcellularLocation>
        <location evidence="2">Endoplasmic reticulum membrane</location>
        <topology evidence="2">Single-pass type II membrane protein</topology>
    </subcellularLocation>
</comment>
<feature type="domain" description="Fe2OG dioxygenase" evidence="17">
    <location>
        <begin position="172"/>
        <end position="292"/>
    </location>
</feature>
<comment type="similarity">
    <text evidence="3">Belongs to the P4HA family.</text>
</comment>
<evidence type="ECO:0000256" key="1">
    <source>
        <dbReference type="ARBA" id="ARBA00001961"/>
    </source>
</evidence>
<keyword evidence="14" id="KW-0325">Glycoprotein</keyword>
<accession>A0A4P1RI10</accession>
<dbReference type="SMART" id="SM00702">
    <property type="entry name" value="P4Hc"/>
    <property type="match status" value="1"/>
</dbReference>
<evidence type="ECO:0000256" key="11">
    <source>
        <dbReference type="ARBA" id="ARBA00023002"/>
    </source>
</evidence>
<keyword evidence="6" id="KW-0479">Metal-binding</keyword>
<evidence type="ECO:0000256" key="3">
    <source>
        <dbReference type="ARBA" id="ARBA00006511"/>
    </source>
</evidence>
<dbReference type="EMBL" id="CM007366">
    <property type="protein sequence ID" value="OIW10933.1"/>
    <property type="molecule type" value="Genomic_DNA"/>
</dbReference>
<comment type="cofactor">
    <cofactor evidence="1">
        <name>L-ascorbate</name>
        <dbReference type="ChEBI" id="CHEBI:38290"/>
    </cofactor>
</comment>
<dbReference type="PANTHER" id="PTHR10869:SF245">
    <property type="entry name" value="PROLYL 4-HYDROXYLASE SUBUNIT ALPHA-LIKE PROTEIN"/>
    <property type="match status" value="1"/>
</dbReference>
<evidence type="ECO:0000259" key="17">
    <source>
        <dbReference type="PROSITE" id="PS51471"/>
    </source>
</evidence>
<dbReference type="PANTHER" id="PTHR10869">
    <property type="entry name" value="PROLYL 4-HYDROXYLASE ALPHA SUBUNIT"/>
    <property type="match status" value="1"/>
</dbReference>
<evidence type="ECO:0000256" key="8">
    <source>
        <dbReference type="ARBA" id="ARBA00022964"/>
    </source>
</evidence>
<evidence type="ECO:0000313" key="19">
    <source>
        <dbReference type="Proteomes" id="UP000188354"/>
    </source>
</evidence>
<evidence type="ECO:0000256" key="5">
    <source>
        <dbReference type="ARBA" id="ARBA00022692"/>
    </source>
</evidence>
<dbReference type="Proteomes" id="UP000188354">
    <property type="component" value="Chromosome LG06"/>
</dbReference>
<keyword evidence="11" id="KW-0560">Oxidoreductase</keyword>
<evidence type="ECO:0000256" key="10">
    <source>
        <dbReference type="ARBA" id="ARBA00022989"/>
    </source>
</evidence>
<dbReference type="OrthoDB" id="420380at2759"/>
<dbReference type="STRING" id="3871.A0A4P1RI10"/>
<keyword evidence="9" id="KW-0735">Signal-anchor</keyword>
<dbReference type="InterPro" id="IPR006620">
    <property type="entry name" value="Pro_4_hyd_alph"/>
</dbReference>
<evidence type="ECO:0000256" key="6">
    <source>
        <dbReference type="ARBA" id="ARBA00022723"/>
    </source>
</evidence>